<evidence type="ECO:0000313" key="2">
    <source>
        <dbReference type="Proteomes" id="UP000469890"/>
    </source>
</evidence>
<dbReference type="AlphaFoldDB" id="A0A8H4F6J2"/>
<dbReference type="EMBL" id="JAAECE010000002">
    <property type="protein sequence ID" value="KAF1805368.1"/>
    <property type="molecule type" value="Genomic_DNA"/>
</dbReference>
<comment type="caution">
    <text evidence="1">The sequence shown here is derived from an EMBL/GenBank/DDBJ whole genome shotgun (WGS) entry which is preliminary data.</text>
</comment>
<evidence type="ECO:0000313" key="1">
    <source>
        <dbReference type="EMBL" id="KAF1805368.1"/>
    </source>
</evidence>
<accession>A0A8H4F6J2</accession>
<reference evidence="1 2" key="1">
    <citation type="submission" date="2019-09" db="EMBL/GenBank/DDBJ databases">
        <authorList>
            <consortium name="DOE Joint Genome Institute"/>
            <person name="Mondo S.J."/>
            <person name="Navarro-Mendoza M.I."/>
            <person name="Perez-Arques C."/>
            <person name="Panchal S."/>
            <person name="Nicolas F.E."/>
            <person name="Ganguly P."/>
            <person name="Pangilinan J."/>
            <person name="Grigoriev I."/>
            <person name="Heitman J."/>
            <person name="Sanya K."/>
            <person name="Garre V."/>
        </authorList>
    </citation>
    <scope>NUCLEOTIDE SEQUENCE [LARGE SCALE GENOMIC DNA]</scope>
    <source>
        <strain evidence="1 2">MU402</strain>
    </source>
</reference>
<organism evidence="1 2">
    <name type="scientific">Mucor circinelloides f. lusitanicus</name>
    <name type="common">Mucor racemosus var. lusitanicus</name>
    <dbReference type="NCBI Taxonomy" id="29924"/>
    <lineage>
        <taxon>Eukaryota</taxon>
        <taxon>Fungi</taxon>
        <taxon>Fungi incertae sedis</taxon>
        <taxon>Mucoromycota</taxon>
        <taxon>Mucoromycotina</taxon>
        <taxon>Mucoromycetes</taxon>
        <taxon>Mucorales</taxon>
        <taxon>Mucorineae</taxon>
        <taxon>Mucoraceae</taxon>
        <taxon>Mucor</taxon>
    </lineage>
</organism>
<protein>
    <submittedName>
        <fullName evidence="1">Uncharacterized protein</fullName>
    </submittedName>
</protein>
<name>A0A8H4F6J2_MUCCL</name>
<dbReference type="Proteomes" id="UP000469890">
    <property type="component" value="Unassembled WGS sequence"/>
</dbReference>
<gene>
    <name evidence="1" type="ORF">FB192DRAFT_1455594</name>
</gene>
<proteinExistence type="predicted"/>
<sequence>MIALTSPASNTQANPVASIERKTAFGKESFELSIRNRIINQYYKEMAKLNWQLDSCKFSDVSACNPIMFTTENFWQDAASFVLRCYADKSLEGGRTNKLMKMLNKLDRPQQVKVSHGLVKKHLRIFQQHRKNPKKAFTVSKQDNSAAKIKEDLILIYKDILAPVLIKEIKQANSYKRCEEVLFQEFI</sequence>